<evidence type="ECO:0000256" key="2">
    <source>
        <dbReference type="ARBA" id="ARBA00004687"/>
    </source>
</evidence>
<dbReference type="GO" id="GO:0006506">
    <property type="term" value="P:GPI anchor biosynthetic process"/>
    <property type="evidence" value="ECO:0007669"/>
    <property type="project" value="UniProtKB-KW"/>
</dbReference>
<dbReference type="InterPro" id="IPR009450">
    <property type="entry name" value="Plno_GlcNAc_GPI2"/>
</dbReference>
<comment type="subcellular location">
    <subcellularLocation>
        <location evidence="1">Membrane</location>
        <topology evidence="1">Multi-pass membrane protein</topology>
    </subcellularLocation>
</comment>
<protein>
    <submittedName>
        <fullName evidence="10">Phosphatidylinositol N-acetylglucosaminyltransferase subunit C</fullName>
    </submittedName>
</protein>
<dbReference type="WBParaSite" id="MBELARI_LOCUS4686">
    <property type="protein sequence ID" value="MBELARI_LOCUS4686"/>
    <property type="gene ID" value="MBELARI_LOCUS4686"/>
</dbReference>
<feature type="transmembrane region" description="Helical" evidence="8">
    <location>
        <begin position="311"/>
        <end position="329"/>
    </location>
</feature>
<proteinExistence type="inferred from homology"/>
<reference evidence="10" key="1">
    <citation type="submission" date="2024-02" db="UniProtKB">
        <authorList>
            <consortium name="WormBaseParasite"/>
        </authorList>
    </citation>
    <scope>IDENTIFICATION</scope>
</reference>
<feature type="transmembrane region" description="Helical" evidence="8">
    <location>
        <begin position="110"/>
        <end position="134"/>
    </location>
</feature>
<feature type="transmembrane region" description="Helical" evidence="8">
    <location>
        <begin position="178"/>
        <end position="196"/>
    </location>
</feature>
<evidence type="ECO:0000256" key="1">
    <source>
        <dbReference type="ARBA" id="ARBA00004141"/>
    </source>
</evidence>
<dbReference type="PANTHER" id="PTHR12982">
    <property type="entry name" value="PHOSPHATIDYLINOSITOL GLYCAN, CLASS C"/>
    <property type="match status" value="1"/>
</dbReference>
<dbReference type="Proteomes" id="UP000887575">
    <property type="component" value="Unassembled WGS sequence"/>
</dbReference>
<feature type="transmembrane region" description="Helical" evidence="8">
    <location>
        <begin position="287"/>
        <end position="305"/>
    </location>
</feature>
<feature type="transmembrane region" description="Helical" evidence="8">
    <location>
        <begin position="146"/>
        <end position="166"/>
    </location>
</feature>
<organism evidence="9 10">
    <name type="scientific">Mesorhabditis belari</name>
    <dbReference type="NCBI Taxonomy" id="2138241"/>
    <lineage>
        <taxon>Eukaryota</taxon>
        <taxon>Metazoa</taxon>
        <taxon>Ecdysozoa</taxon>
        <taxon>Nematoda</taxon>
        <taxon>Chromadorea</taxon>
        <taxon>Rhabditida</taxon>
        <taxon>Rhabditina</taxon>
        <taxon>Rhabditomorpha</taxon>
        <taxon>Rhabditoidea</taxon>
        <taxon>Rhabditidae</taxon>
        <taxon>Mesorhabditinae</taxon>
        <taxon>Mesorhabditis</taxon>
    </lineage>
</organism>
<keyword evidence="9" id="KW-1185">Reference proteome</keyword>
<evidence type="ECO:0000313" key="9">
    <source>
        <dbReference type="Proteomes" id="UP000887575"/>
    </source>
</evidence>
<name>A0AAF3J9F0_9BILA</name>
<dbReference type="AlphaFoldDB" id="A0AAF3J9F0"/>
<evidence type="ECO:0000256" key="8">
    <source>
        <dbReference type="SAM" id="Phobius"/>
    </source>
</evidence>
<evidence type="ECO:0000313" key="10">
    <source>
        <dbReference type="WBParaSite" id="MBELARI_LOCUS4686"/>
    </source>
</evidence>
<keyword evidence="6 8" id="KW-1133">Transmembrane helix</keyword>
<evidence type="ECO:0000256" key="7">
    <source>
        <dbReference type="ARBA" id="ARBA00023136"/>
    </source>
</evidence>
<comment type="pathway">
    <text evidence="2">Glycolipid biosynthesis; glycosylphosphatidylinositol-anchor biosynthesis.</text>
</comment>
<evidence type="ECO:0000256" key="5">
    <source>
        <dbReference type="ARBA" id="ARBA00022692"/>
    </source>
</evidence>
<evidence type="ECO:0000256" key="4">
    <source>
        <dbReference type="ARBA" id="ARBA00022502"/>
    </source>
</evidence>
<keyword evidence="7 8" id="KW-0472">Membrane</keyword>
<sequence length="356" mass="40380">MIEWSNESGNGQQLHQIGLQANPSPTYPQQGVIGPEHRLKRFCRCMSRGAPKKSKESRLERPKNLLDAVRMPGWEKQLYRRQPFNDTYSGGDECFLNELRKNVSVVKYSWCSAVLGAFHLTTHLNVVLLYFVLFEAIYNENMHFDTLLWSYVGITVSCYLFYNSVLRPKDEMRKKWEELRDFLTLFVFGYALTPIIRTLTTTISTDTIYALAIIFALVSCIFHDYGIRAPIVSTPVSVSCGLCSSVLLISRLKDSSSAFLLLAISFSQHSLSPIFQNALMNKYSRMQALLGLILSGLSCVTLWEMNAVLSIIWAIVVIFVVVICPLLLIRLQHRKSTIHGPWDEAVPARSASDLLK</sequence>
<dbReference type="PANTHER" id="PTHR12982:SF0">
    <property type="entry name" value="PHOSPHATIDYLINOSITOL N-ACETYLGLUCOSAMINYLTRANSFERASE SUBUNIT C"/>
    <property type="match status" value="1"/>
</dbReference>
<feature type="transmembrane region" description="Helical" evidence="8">
    <location>
        <begin position="208"/>
        <end position="225"/>
    </location>
</feature>
<evidence type="ECO:0000256" key="6">
    <source>
        <dbReference type="ARBA" id="ARBA00022989"/>
    </source>
</evidence>
<keyword evidence="4" id="KW-0337">GPI-anchor biosynthesis</keyword>
<accession>A0AAF3J9F0</accession>
<dbReference type="GO" id="GO:0000506">
    <property type="term" value="C:glycosylphosphatidylinositol-N-acetylglucosaminyltransferase (GPI-GnT) complex"/>
    <property type="evidence" value="ECO:0007669"/>
    <property type="project" value="TreeGrafter"/>
</dbReference>
<dbReference type="Pfam" id="PF06432">
    <property type="entry name" value="GPI2"/>
    <property type="match status" value="1"/>
</dbReference>
<evidence type="ECO:0000256" key="3">
    <source>
        <dbReference type="ARBA" id="ARBA00008321"/>
    </source>
</evidence>
<keyword evidence="5 8" id="KW-0812">Transmembrane</keyword>
<comment type="similarity">
    <text evidence="3">Belongs to the PIGC family.</text>
</comment>